<gene>
    <name evidence="3" type="ORF">JIN85_13900</name>
</gene>
<proteinExistence type="predicted"/>
<keyword evidence="4" id="KW-1185">Reference proteome</keyword>
<dbReference type="Pfam" id="PF09835">
    <property type="entry name" value="DUF2062"/>
    <property type="match status" value="1"/>
</dbReference>
<keyword evidence="1" id="KW-0812">Transmembrane</keyword>
<dbReference type="RefSeq" id="WP_200271740.1">
    <property type="nucleotide sequence ID" value="NZ_JAENIJ010000022.1"/>
</dbReference>
<dbReference type="EMBL" id="JAENIJ010000022">
    <property type="protein sequence ID" value="MBK1883516.1"/>
    <property type="molecule type" value="Genomic_DNA"/>
</dbReference>
<comment type="caution">
    <text evidence="3">The sequence shown here is derived from an EMBL/GenBank/DDBJ whole genome shotgun (WGS) entry which is preliminary data.</text>
</comment>
<dbReference type="PANTHER" id="PTHR35102:SF1">
    <property type="entry name" value="E3 UBIQUITIN-PROTEIN LIGASE"/>
    <property type="match status" value="1"/>
</dbReference>
<evidence type="ECO:0000256" key="1">
    <source>
        <dbReference type="SAM" id="Phobius"/>
    </source>
</evidence>
<keyword evidence="1" id="KW-0472">Membrane</keyword>
<dbReference type="Proteomes" id="UP000603141">
    <property type="component" value="Unassembled WGS sequence"/>
</dbReference>
<feature type="transmembrane region" description="Helical" evidence="1">
    <location>
        <begin position="39"/>
        <end position="69"/>
    </location>
</feature>
<feature type="transmembrane region" description="Helical" evidence="1">
    <location>
        <begin position="132"/>
        <end position="155"/>
    </location>
</feature>
<organism evidence="3 4">
    <name type="scientific">Luteolibacter pohnpeiensis</name>
    <dbReference type="NCBI Taxonomy" id="454153"/>
    <lineage>
        <taxon>Bacteria</taxon>
        <taxon>Pseudomonadati</taxon>
        <taxon>Verrucomicrobiota</taxon>
        <taxon>Verrucomicrobiia</taxon>
        <taxon>Verrucomicrobiales</taxon>
        <taxon>Verrucomicrobiaceae</taxon>
        <taxon>Luteolibacter</taxon>
    </lineage>
</organism>
<evidence type="ECO:0000259" key="2">
    <source>
        <dbReference type="Pfam" id="PF09835"/>
    </source>
</evidence>
<evidence type="ECO:0000313" key="3">
    <source>
        <dbReference type="EMBL" id="MBK1883516.1"/>
    </source>
</evidence>
<reference evidence="3" key="1">
    <citation type="submission" date="2021-01" db="EMBL/GenBank/DDBJ databases">
        <title>Modified the classification status of verrucomicrobia.</title>
        <authorList>
            <person name="Feng X."/>
        </authorList>
    </citation>
    <scope>NUCLEOTIDE SEQUENCE</scope>
    <source>
        <strain evidence="3">KCTC 22041</strain>
    </source>
</reference>
<feature type="domain" description="DUF2062" evidence="2">
    <location>
        <begin position="25"/>
        <end position="151"/>
    </location>
</feature>
<accession>A0A934S9T8</accession>
<dbReference type="InterPro" id="IPR018639">
    <property type="entry name" value="DUF2062"/>
</dbReference>
<protein>
    <submittedName>
        <fullName evidence="3">DUF2062 domain-containing protein</fullName>
    </submittedName>
</protein>
<sequence>MSAEIEGNATSGPKLGFWRRWVVAPLKSQLRQGISAERLGWTIGAGVALGIFPVFGARAWLCLLAGWLFKLNQPVLHVFKGLCYPLHLLLLLPFLQIGQELFSQEPLHVSVAAIKASFSNGIGSFLQEFGWVLLHGAAAWAIIAPVILIAVRLISTPILRRLQTKWRQPRRGC</sequence>
<name>A0A934S9T8_9BACT</name>
<keyword evidence="1" id="KW-1133">Transmembrane helix</keyword>
<dbReference type="PANTHER" id="PTHR35102">
    <property type="entry name" value="E3 UBIQUITIN-PROTEIN LIGASE"/>
    <property type="match status" value="1"/>
</dbReference>
<dbReference type="AlphaFoldDB" id="A0A934S9T8"/>
<evidence type="ECO:0000313" key="4">
    <source>
        <dbReference type="Proteomes" id="UP000603141"/>
    </source>
</evidence>